<protein>
    <recommendedName>
        <fullName evidence="5">Programmed cell death 7</fullName>
    </recommendedName>
</protein>
<evidence type="ECO:0000256" key="2">
    <source>
        <dbReference type="SAM" id="MobiDB-lite"/>
    </source>
</evidence>
<name>A0AAW2AFM1_CULAL</name>
<keyword evidence="4" id="KW-1185">Reference proteome</keyword>
<organism evidence="3 4">
    <name type="scientific">Culter alburnus</name>
    <name type="common">Topmouth culter</name>
    <dbReference type="NCBI Taxonomy" id="194366"/>
    <lineage>
        <taxon>Eukaryota</taxon>
        <taxon>Metazoa</taxon>
        <taxon>Chordata</taxon>
        <taxon>Craniata</taxon>
        <taxon>Vertebrata</taxon>
        <taxon>Euteleostomi</taxon>
        <taxon>Actinopterygii</taxon>
        <taxon>Neopterygii</taxon>
        <taxon>Teleostei</taxon>
        <taxon>Ostariophysi</taxon>
        <taxon>Cypriniformes</taxon>
        <taxon>Xenocyprididae</taxon>
        <taxon>Xenocypridinae</taxon>
        <taxon>Culter</taxon>
    </lineage>
</organism>
<evidence type="ECO:0000313" key="3">
    <source>
        <dbReference type="EMBL" id="KAK9971365.1"/>
    </source>
</evidence>
<gene>
    <name evidence="3" type="ORF">ABG768_024735</name>
</gene>
<comment type="caution">
    <text evidence="3">The sequence shown here is derived from an EMBL/GenBank/DDBJ whole genome shotgun (WGS) entry which is preliminary data.</text>
</comment>
<dbReference type="GO" id="GO:0005689">
    <property type="term" value="C:U12-type spliceosomal complex"/>
    <property type="evidence" value="ECO:0007669"/>
    <property type="project" value="TreeGrafter"/>
</dbReference>
<keyword evidence="1" id="KW-0175">Coiled coil</keyword>
<feature type="compositionally biased region" description="Pro residues" evidence="2">
    <location>
        <begin position="49"/>
        <end position="74"/>
    </location>
</feature>
<feature type="coiled-coil region" evidence="1">
    <location>
        <begin position="398"/>
        <end position="429"/>
    </location>
</feature>
<sequence>MDNSQQFGYMGAPPPPFNAPPSTDGAVYSGGGAGPPMPAAGHSWSMYQHPPPPAQHPWPQFPPFDPSRPPPGSFDPPQHSENPPPSWSQNQWNQPEHHFRGQFTPNQHQYPNSAPVSYQSNTRPDNSAQMYQNYSFTNQSWLDDNQNNSQITSVRASDERLRDEQWIQSVLLSRISKSSEPKQTESTPSISQFKEKLYGTVKMLSELNIVCQMLKDNVEDEGVWTDALSKAAELKKSIQERLAELKEPDSVRSIKRRLLQINKKRARMRRRKMELKEEKLEEEARRAEREALVDKWQMKRLQEVEEKNREKELKLAADAVLSEVRKKQADAKRMLDILKSLEKLRKLRKEAAARKGMFPGKESDDIFEGHLERLRSLIRKRTAVYATEEKALRVMLEGEQEEERKRDREKRLKKEKEKLLQKKREVDAMLFGAELPPDHPLQPFHDYYTQAERSLPALIQIRREWDQFLVSVEHPDGTSVPQGWVLPDPPADDIWATALEK</sequence>
<dbReference type="PANTHER" id="PTHR48190">
    <property type="entry name" value="PROGRAMMED CELL DEATH PROTEIN 7"/>
    <property type="match status" value="1"/>
</dbReference>
<evidence type="ECO:0000313" key="4">
    <source>
        <dbReference type="Proteomes" id="UP001479290"/>
    </source>
</evidence>
<dbReference type="Proteomes" id="UP001479290">
    <property type="component" value="Unassembled WGS sequence"/>
</dbReference>
<proteinExistence type="predicted"/>
<dbReference type="InterPro" id="IPR031974">
    <property type="entry name" value="PDCD7"/>
</dbReference>
<feature type="compositionally biased region" description="Polar residues" evidence="2">
    <location>
        <begin position="103"/>
        <end position="128"/>
    </location>
</feature>
<evidence type="ECO:0000256" key="1">
    <source>
        <dbReference type="SAM" id="Coils"/>
    </source>
</evidence>
<reference evidence="3 4" key="1">
    <citation type="submission" date="2024-05" db="EMBL/GenBank/DDBJ databases">
        <title>A high-quality chromosomal-level genome assembly of Topmouth culter (Culter alburnus).</title>
        <authorList>
            <person name="Zhao H."/>
        </authorList>
    </citation>
    <scope>NUCLEOTIDE SEQUENCE [LARGE SCALE GENOMIC DNA]</scope>
    <source>
        <strain evidence="3">CATC2023</strain>
        <tissue evidence="3">Muscle</tissue>
    </source>
</reference>
<feature type="coiled-coil region" evidence="1">
    <location>
        <begin position="251"/>
        <end position="290"/>
    </location>
</feature>
<dbReference type="InterPro" id="IPR052831">
    <property type="entry name" value="Apoptosis_promoter"/>
</dbReference>
<accession>A0AAW2AFM1</accession>
<dbReference type="Pfam" id="PF16021">
    <property type="entry name" value="PDCD7"/>
    <property type="match status" value="1"/>
</dbReference>
<dbReference type="PANTHER" id="PTHR48190:SF2">
    <property type="entry name" value="PROGRAMMED CELL DEATH PROTEIN 7"/>
    <property type="match status" value="1"/>
</dbReference>
<feature type="region of interest" description="Disordered" evidence="2">
    <location>
        <begin position="1"/>
        <end position="128"/>
    </location>
</feature>
<dbReference type="AlphaFoldDB" id="A0AAW2AFM1"/>
<evidence type="ECO:0008006" key="5">
    <source>
        <dbReference type="Google" id="ProtNLM"/>
    </source>
</evidence>
<dbReference type="EMBL" id="JAWDJR010000007">
    <property type="protein sequence ID" value="KAK9971365.1"/>
    <property type="molecule type" value="Genomic_DNA"/>
</dbReference>